<keyword evidence="6" id="KW-1185">Reference proteome</keyword>
<feature type="site" description="Important for substrate specificity" evidence="4">
    <location>
        <position position="161"/>
    </location>
</feature>
<dbReference type="EMBL" id="JBAJEX010000002">
    <property type="protein sequence ID" value="MEO1766291.1"/>
    <property type="molecule type" value="Genomic_DNA"/>
</dbReference>
<reference evidence="5 6" key="1">
    <citation type="submission" date="2024-02" db="EMBL/GenBank/DDBJ databases">
        <title>New thermophilic sulfur-oxidizing bacteria from a hot springs of the Uzon caldera (Kamchatka, Russia).</title>
        <authorList>
            <person name="Dukat A.M."/>
            <person name="Elcheninov A.G."/>
            <person name="Frolov E.N."/>
        </authorList>
    </citation>
    <scope>NUCLEOTIDE SEQUENCE [LARGE SCALE GENOMIC DNA]</scope>
    <source>
        <strain evidence="5 6">AK1</strain>
    </source>
</reference>
<dbReference type="InterPro" id="IPR003697">
    <property type="entry name" value="Maf-like"/>
</dbReference>
<dbReference type="RefSeq" id="WP_347307231.1">
    <property type="nucleotide sequence ID" value="NZ_JBAJEX010000002.1"/>
</dbReference>
<evidence type="ECO:0000256" key="3">
    <source>
        <dbReference type="ARBA" id="ARBA00023080"/>
    </source>
</evidence>
<comment type="catalytic activity">
    <reaction evidence="4">
        <text>UTP + H2O = UMP + diphosphate + H(+)</text>
        <dbReference type="Rhea" id="RHEA:29395"/>
        <dbReference type="ChEBI" id="CHEBI:15377"/>
        <dbReference type="ChEBI" id="CHEBI:15378"/>
        <dbReference type="ChEBI" id="CHEBI:33019"/>
        <dbReference type="ChEBI" id="CHEBI:46398"/>
        <dbReference type="ChEBI" id="CHEBI:57865"/>
        <dbReference type="EC" id="3.6.1.9"/>
    </reaction>
</comment>
<keyword evidence="2 4" id="KW-0378">Hydrolase</keyword>
<feature type="site" description="Important for substrate specificity" evidence="4">
    <location>
        <position position="79"/>
    </location>
</feature>
<keyword evidence="3 4" id="KW-0546">Nucleotide metabolism</keyword>
<dbReference type="PANTHER" id="PTHR43213">
    <property type="entry name" value="BIFUNCTIONAL DTTP/UTP PYROPHOSPHATASE/METHYLTRANSFERASE PROTEIN-RELATED"/>
    <property type="match status" value="1"/>
</dbReference>
<name>A0ABV0ECA0_9BURK</name>
<evidence type="ECO:0000313" key="6">
    <source>
        <dbReference type="Proteomes" id="UP001482231"/>
    </source>
</evidence>
<comment type="cofactor">
    <cofactor evidence="1 4">
        <name>a divalent metal cation</name>
        <dbReference type="ChEBI" id="CHEBI:60240"/>
    </cofactor>
</comment>
<sequence>MKHAAPLIYLASQSPRRRALLRQLGIPHRVLVPDVNEAPLPRETPEDHVRRLARIKAEVGAMRVLKRRWPPLPVLAADTVVVLGRTLLGKPVDAAEAAAMLARLSGRRHRVLTAVALAFQGKLQLALSDTQVVFRRLAASEIEAYVASGEPLDKAGGYGIQGRAAAFVRRIEGSYSGVMGLPLFETAELLRKIGIRIP</sequence>
<dbReference type="EC" id="3.6.1.9" evidence="4"/>
<evidence type="ECO:0000313" key="5">
    <source>
        <dbReference type="EMBL" id="MEO1766291.1"/>
    </source>
</evidence>
<dbReference type="Proteomes" id="UP001482231">
    <property type="component" value="Unassembled WGS sequence"/>
</dbReference>
<comment type="similarity">
    <text evidence="4">Belongs to the Maf family. YhdE subfamily.</text>
</comment>
<dbReference type="Pfam" id="PF02545">
    <property type="entry name" value="Maf"/>
    <property type="match status" value="1"/>
</dbReference>
<accession>A0ABV0ECA0</accession>
<evidence type="ECO:0000256" key="4">
    <source>
        <dbReference type="HAMAP-Rule" id="MF_00528"/>
    </source>
</evidence>
<feature type="active site" description="Proton acceptor" evidence="4">
    <location>
        <position position="78"/>
    </location>
</feature>
<comment type="caution">
    <text evidence="5">The sequence shown here is derived from an EMBL/GenBank/DDBJ whole genome shotgun (WGS) entry which is preliminary data.</text>
</comment>
<evidence type="ECO:0000256" key="1">
    <source>
        <dbReference type="ARBA" id="ARBA00001968"/>
    </source>
</evidence>
<dbReference type="Gene3D" id="3.90.950.10">
    <property type="match status" value="1"/>
</dbReference>
<feature type="site" description="Important for substrate specificity" evidence="4">
    <location>
        <position position="16"/>
    </location>
</feature>
<comment type="caution">
    <text evidence="4">Lacks conserved residue(s) required for the propagation of feature annotation.</text>
</comment>
<dbReference type="GO" id="GO:0016787">
    <property type="term" value="F:hydrolase activity"/>
    <property type="evidence" value="ECO:0007669"/>
    <property type="project" value="UniProtKB-KW"/>
</dbReference>
<keyword evidence="4" id="KW-0963">Cytoplasm</keyword>
<comment type="subcellular location">
    <subcellularLocation>
        <location evidence="4">Cytoplasm</location>
    </subcellularLocation>
</comment>
<dbReference type="CDD" id="cd00555">
    <property type="entry name" value="Maf"/>
    <property type="match status" value="1"/>
</dbReference>
<dbReference type="InterPro" id="IPR029001">
    <property type="entry name" value="ITPase-like_fam"/>
</dbReference>
<comment type="catalytic activity">
    <reaction evidence="4">
        <text>dTTP + H2O = dTMP + diphosphate + H(+)</text>
        <dbReference type="Rhea" id="RHEA:28534"/>
        <dbReference type="ChEBI" id="CHEBI:15377"/>
        <dbReference type="ChEBI" id="CHEBI:15378"/>
        <dbReference type="ChEBI" id="CHEBI:33019"/>
        <dbReference type="ChEBI" id="CHEBI:37568"/>
        <dbReference type="ChEBI" id="CHEBI:63528"/>
        <dbReference type="EC" id="3.6.1.9"/>
    </reaction>
</comment>
<dbReference type="PANTHER" id="PTHR43213:SF5">
    <property type="entry name" value="BIFUNCTIONAL DTTP_UTP PYROPHOSPHATASE_METHYLTRANSFERASE PROTEIN-RELATED"/>
    <property type="match status" value="1"/>
</dbReference>
<dbReference type="HAMAP" id="MF_00528">
    <property type="entry name" value="Maf"/>
    <property type="match status" value="1"/>
</dbReference>
<organism evidence="5 6">
    <name type="scientific">Thiobacter aerophilum</name>
    <dbReference type="NCBI Taxonomy" id="3121275"/>
    <lineage>
        <taxon>Bacteria</taxon>
        <taxon>Pseudomonadati</taxon>
        <taxon>Pseudomonadota</taxon>
        <taxon>Betaproteobacteria</taxon>
        <taxon>Burkholderiales</taxon>
        <taxon>Thiobacteraceae</taxon>
        <taxon>Thiobacter</taxon>
    </lineage>
</organism>
<dbReference type="NCBIfam" id="TIGR00172">
    <property type="entry name" value="maf"/>
    <property type="match status" value="1"/>
</dbReference>
<comment type="function">
    <text evidence="4">Nucleoside triphosphate pyrophosphatase that hydrolyzes dTTP and UTP. May have a dual role in cell division arrest and in preventing the incorporation of modified nucleotides into cellular nucleic acids.</text>
</comment>
<proteinExistence type="inferred from homology"/>
<gene>
    <name evidence="5" type="ORF">V6E02_03565</name>
</gene>
<dbReference type="PIRSF" id="PIRSF006305">
    <property type="entry name" value="Maf"/>
    <property type="match status" value="1"/>
</dbReference>
<evidence type="ECO:0000256" key="2">
    <source>
        <dbReference type="ARBA" id="ARBA00022801"/>
    </source>
</evidence>
<dbReference type="SUPFAM" id="SSF52972">
    <property type="entry name" value="ITPase-like"/>
    <property type="match status" value="1"/>
</dbReference>
<protein>
    <recommendedName>
        <fullName evidence="4">dTTP/UTP pyrophosphatase</fullName>
        <shortName evidence="4">dTTPase/UTPase</shortName>
        <ecNumber evidence="4">3.6.1.9</ecNumber>
    </recommendedName>
    <alternativeName>
        <fullName evidence="4">Nucleoside triphosphate pyrophosphatase</fullName>
    </alternativeName>
    <alternativeName>
        <fullName evidence="4">Nucleotide pyrophosphatase</fullName>
        <shortName evidence="4">Nucleotide PPase</shortName>
    </alternativeName>
</protein>